<keyword evidence="11" id="KW-1185">Reference proteome</keyword>
<dbReference type="AlphaFoldDB" id="A0A1N7MCU2"/>
<evidence type="ECO:0000256" key="1">
    <source>
        <dbReference type="ARBA" id="ARBA00004413"/>
    </source>
</evidence>
<dbReference type="SMART" id="SM00382">
    <property type="entry name" value="AAA"/>
    <property type="match status" value="1"/>
</dbReference>
<dbReference type="OrthoDB" id="9804819at2"/>
<keyword evidence="6" id="KW-1278">Translocase</keyword>
<dbReference type="GO" id="GO:1900753">
    <property type="term" value="P:doxorubicin transport"/>
    <property type="evidence" value="ECO:0007669"/>
    <property type="project" value="InterPro"/>
</dbReference>
<dbReference type="InterPro" id="IPR017871">
    <property type="entry name" value="ABC_transporter-like_CS"/>
</dbReference>
<dbReference type="Pfam" id="PF00005">
    <property type="entry name" value="ABC_tran"/>
    <property type="match status" value="1"/>
</dbReference>
<comment type="similarity">
    <text evidence="8">Belongs to the ABC transporter superfamily. Drug exporter-1 (DrugE1) (TC 3.A.1.105) family.</text>
</comment>
<evidence type="ECO:0000256" key="6">
    <source>
        <dbReference type="ARBA" id="ARBA00022967"/>
    </source>
</evidence>
<evidence type="ECO:0000256" key="5">
    <source>
        <dbReference type="ARBA" id="ARBA00022840"/>
    </source>
</evidence>
<keyword evidence="2" id="KW-0813">Transport</keyword>
<evidence type="ECO:0000256" key="2">
    <source>
        <dbReference type="ARBA" id="ARBA00022448"/>
    </source>
</evidence>
<dbReference type="PROSITE" id="PS00211">
    <property type="entry name" value="ABC_TRANSPORTER_1"/>
    <property type="match status" value="1"/>
</dbReference>
<proteinExistence type="inferred from homology"/>
<keyword evidence="4" id="KW-0547">Nucleotide-binding</keyword>
<dbReference type="PANTHER" id="PTHR43582:SF5">
    <property type="entry name" value="ABC TRANSPORTER"/>
    <property type="match status" value="1"/>
</dbReference>
<evidence type="ECO:0000256" key="7">
    <source>
        <dbReference type="ARBA" id="ARBA00023136"/>
    </source>
</evidence>
<dbReference type="InterPro" id="IPR003439">
    <property type="entry name" value="ABC_transporter-like_ATP-bd"/>
</dbReference>
<dbReference type="SUPFAM" id="SSF52540">
    <property type="entry name" value="P-loop containing nucleoside triphosphate hydrolases"/>
    <property type="match status" value="1"/>
</dbReference>
<comment type="subcellular location">
    <subcellularLocation>
        <location evidence="1">Cell membrane</location>
        <topology evidence="1">Peripheral membrane protein</topology>
        <orientation evidence="1">Cytoplasmic side</orientation>
    </subcellularLocation>
</comment>
<dbReference type="PROSITE" id="PS50893">
    <property type="entry name" value="ABC_TRANSPORTER_2"/>
    <property type="match status" value="1"/>
</dbReference>
<dbReference type="GO" id="GO:0016887">
    <property type="term" value="F:ATP hydrolysis activity"/>
    <property type="evidence" value="ECO:0007669"/>
    <property type="project" value="InterPro"/>
</dbReference>
<dbReference type="GO" id="GO:0005886">
    <property type="term" value="C:plasma membrane"/>
    <property type="evidence" value="ECO:0007669"/>
    <property type="project" value="UniProtKB-SubCell"/>
</dbReference>
<name>A0A1N7MCU2_9BACL</name>
<keyword evidence="3" id="KW-1003">Cell membrane</keyword>
<dbReference type="Gene3D" id="3.40.50.300">
    <property type="entry name" value="P-loop containing nucleotide triphosphate hydrolases"/>
    <property type="match status" value="1"/>
</dbReference>
<gene>
    <name evidence="10" type="ORF">SAMN05421790_1062</name>
</gene>
<evidence type="ECO:0000259" key="9">
    <source>
        <dbReference type="PROSITE" id="PS50893"/>
    </source>
</evidence>
<dbReference type="InterPro" id="IPR005894">
    <property type="entry name" value="DrrA"/>
</dbReference>
<dbReference type="Proteomes" id="UP000186795">
    <property type="component" value="Unassembled WGS sequence"/>
</dbReference>
<dbReference type="NCBIfam" id="TIGR01188">
    <property type="entry name" value="drrA"/>
    <property type="match status" value="1"/>
</dbReference>
<dbReference type="Pfam" id="PF13732">
    <property type="entry name" value="DrrA1-3_C"/>
    <property type="match status" value="1"/>
</dbReference>
<feature type="domain" description="ABC transporter" evidence="9">
    <location>
        <begin position="15"/>
        <end position="247"/>
    </location>
</feature>
<dbReference type="GO" id="GO:0005524">
    <property type="term" value="F:ATP binding"/>
    <property type="evidence" value="ECO:0007669"/>
    <property type="project" value="UniProtKB-KW"/>
</dbReference>
<keyword evidence="5 10" id="KW-0067">ATP-binding</keyword>
<dbReference type="InterPro" id="IPR025302">
    <property type="entry name" value="DrrA1/2-like_C"/>
</dbReference>
<keyword evidence="7" id="KW-0472">Membrane</keyword>
<accession>A0A1N7MCU2</accession>
<protein>
    <submittedName>
        <fullName evidence="10">ABC-2 type transport system ATP-binding protein</fullName>
    </submittedName>
</protein>
<dbReference type="InterPro" id="IPR027417">
    <property type="entry name" value="P-loop_NTPase"/>
</dbReference>
<evidence type="ECO:0000313" key="11">
    <source>
        <dbReference type="Proteomes" id="UP000186795"/>
    </source>
</evidence>
<dbReference type="GO" id="GO:0043215">
    <property type="term" value="P:daunorubicin transport"/>
    <property type="evidence" value="ECO:0007669"/>
    <property type="project" value="InterPro"/>
</dbReference>
<evidence type="ECO:0000313" key="10">
    <source>
        <dbReference type="EMBL" id="SIS83791.1"/>
    </source>
</evidence>
<dbReference type="InterPro" id="IPR003593">
    <property type="entry name" value="AAA+_ATPase"/>
</dbReference>
<evidence type="ECO:0000256" key="4">
    <source>
        <dbReference type="ARBA" id="ARBA00022741"/>
    </source>
</evidence>
<evidence type="ECO:0000256" key="8">
    <source>
        <dbReference type="ARBA" id="ARBA00049985"/>
    </source>
</evidence>
<organism evidence="10 11">
    <name type="scientific">Kroppenstedtia eburnea</name>
    <dbReference type="NCBI Taxonomy" id="714067"/>
    <lineage>
        <taxon>Bacteria</taxon>
        <taxon>Bacillati</taxon>
        <taxon>Bacillota</taxon>
        <taxon>Bacilli</taxon>
        <taxon>Bacillales</taxon>
        <taxon>Thermoactinomycetaceae</taxon>
        <taxon>Kroppenstedtia</taxon>
    </lineage>
</organism>
<dbReference type="PANTHER" id="PTHR43582">
    <property type="entry name" value="LINEARMYCIN RESISTANCE ATP-BINDING PROTEIN LNRL"/>
    <property type="match status" value="1"/>
</dbReference>
<dbReference type="FunFam" id="3.40.50.300:FF:000589">
    <property type="entry name" value="ABC transporter, ATP-binding subunit"/>
    <property type="match status" value="1"/>
</dbReference>
<evidence type="ECO:0000256" key="3">
    <source>
        <dbReference type="ARBA" id="ARBA00022475"/>
    </source>
</evidence>
<dbReference type="RefSeq" id="WP_076524940.1">
    <property type="nucleotide sequence ID" value="NZ_CP048103.1"/>
</dbReference>
<sequence>MNELIPEYSEENLAVYTKDLTKTYRGGVRALNGLSFSVKRGTIFALLGPNGAGKSTVVKILTTLSQPDRGEARVAGIDVTRNPDAVRRAIGCVSQQSGVSPDATGRDNLTLQGQLYGLRGRLLKDRVSGLLEQFRLNKAADRLSSTYSGGMRRKLDIALGLIHQPQILFLDEPTTGLDPEARTSLWEIISRLSKDQGMTILLTTHYLEEADHLADRLAIVNSGEIIVEGTPEGLKEELKGDAIHIELVDPKSVSDESVHQALEQIETVHEVSLEKPSLHIWVENGSMALPTVLTTLEAVGIKVASAAVARPSLDDVYLRYTGQSLRET</sequence>
<dbReference type="EMBL" id="FTOD01000006">
    <property type="protein sequence ID" value="SIS83791.1"/>
    <property type="molecule type" value="Genomic_DNA"/>
</dbReference>
<reference evidence="11" key="1">
    <citation type="submission" date="2017-01" db="EMBL/GenBank/DDBJ databases">
        <authorList>
            <person name="Varghese N."/>
            <person name="Submissions S."/>
        </authorList>
    </citation>
    <scope>NUCLEOTIDE SEQUENCE [LARGE SCALE GENOMIC DNA]</scope>
    <source>
        <strain evidence="11">DSM 45196</strain>
    </source>
</reference>